<dbReference type="eggNOG" id="KOG3714">
    <property type="taxonomic scope" value="Eukaryota"/>
</dbReference>
<keyword evidence="1 2" id="KW-0862">Zinc</keyword>
<dbReference type="Ensembl" id="ENSPFOT00000010479.1">
    <property type="protein sequence ID" value="ENSPFOP00000010464.1"/>
    <property type="gene ID" value="ENSPFOG00000010507.1"/>
</dbReference>
<name>A0A087XXG1_POEFO</name>
<proteinExistence type="predicted"/>
<dbReference type="InterPro" id="IPR006026">
    <property type="entry name" value="Peptidase_Metallo"/>
</dbReference>
<feature type="binding site" evidence="1">
    <location>
        <position position="167"/>
    </location>
    <ligand>
        <name>Zn(2+)</name>
        <dbReference type="ChEBI" id="CHEBI:29105"/>
        <note>catalytic</note>
    </ligand>
</feature>
<dbReference type="GO" id="GO:0004222">
    <property type="term" value="F:metalloendopeptidase activity"/>
    <property type="evidence" value="ECO:0007669"/>
    <property type="project" value="UniProtKB-UniRule"/>
</dbReference>
<dbReference type="EC" id="3.4.24.-" evidence="2"/>
<feature type="signal peptide" evidence="2">
    <location>
        <begin position="1"/>
        <end position="19"/>
    </location>
</feature>
<organism evidence="4 5">
    <name type="scientific">Poecilia formosa</name>
    <name type="common">Amazon molly</name>
    <name type="synonym">Limia formosa</name>
    <dbReference type="NCBI Taxonomy" id="48698"/>
    <lineage>
        <taxon>Eukaryota</taxon>
        <taxon>Metazoa</taxon>
        <taxon>Chordata</taxon>
        <taxon>Craniata</taxon>
        <taxon>Vertebrata</taxon>
        <taxon>Euteleostomi</taxon>
        <taxon>Actinopterygii</taxon>
        <taxon>Neopterygii</taxon>
        <taxon>Teleostei</taxon>
        <taxon>Neoteleostei</taxon>
        <taxon>Acanthomorphata</taxon>
        <taxon>Ovalentaria</taxon>
        <taxon>Atherinomorphae</taxon>
        <taxon>Cyprinodontiformes</taxon>
        <taxon>Poeciliidae</taxon>
        <taxon>Poeciliinae</taxon>
        <taxon>Poecilia</taxon>
    </lineage>
</organism>
<dbReference type="Gene3D" id="3.40.390.10">
    <property type="entry name" value="Collagenase (Catalytic Domain)"/>
    <property type="match status" value="1"/>
</dbReference>
<feature type="active site" evidence="1">
    <location>
        <position position="164"/>
    </location>
</feature>
<reference evidence="4" key="2">
    <citation type="submission" date="2025-08" db="UniProtKB">
        <authorList>
            <consortium name="Ensembl"/>
        </authorList>
    </citation>
    <scope>IDENTIFICATION</scope>
</reference>
<keyword evidence="1 2" id="KW-0645">Protease</keyword>
<dbReference type="GeneTree" id="ENSGT00940000161051"/>
<comment type="caution">
    <text evidence="1">Lacks conserved residue(s) required for the propagation of feature annotation.</text>
</comment>
<keyword evidence="1 2" id="KW-0378">Hydrolase</keyword>
<dbReference type="STRING" id="48698.ENSPFOP00000010464"/>
<keyword evidence="2" id="KW-0732">Signal</keyword>
<accession>A0A087XXG1</accession>
<evidence type="ECO:0000259" key="3">
    <source>
        <dbReference type="PROSITE" id="PS51864"/>
    </source>
</evidence>
<keyword evidence="1 2" id="KW-0482">Metalloprotease</keyword>
<dbReference type="AlphaFoldDB" id="A0A087XXG1"/>
<dbReference type="GO" id="GO:0008270">
    <property type="term" value="F:zinc ion binding"/>
    <property type="evidence" value="ECO:0007669"/>
    <property type="project" value="UniProtKB-UniRule"/>
</dbReference>
<dbReference type="EMBL" id="AYCK01007548">
    <property type="status" value="NOT_ANNOTATED_CDS"/>
    <property type="molecule type" value="Genomic_DNA"/>
</dbReference>
<dbReference type="OMA" id="WIYPQNI"/>
<dbReference type="InterPro" id="IPR024079">
    <property type="entry name" value="MetalloPept_cat_dom_sf"/>
</dbReference>
<comment type="cofactor">
    <cofactor evidence="1 2">
        <name>Zn(2+)</name>
        <dbReference type="ChEBI" id="CHEBI:29105"/>
    </cofactor>
    <text evidence="1 2">Binds 1 zinc ion per subunit.</text>
</comment>
<dbReference type="SMART" id="SM00235">
    <property type="entry name" value="ZnMc"/>
    <property type="match status" value="1"/>
</dbReference>
<dbReference type="GO" id="GO:0006508">
    <property type="term" value="P:proteolysis"/>
    <property type="evidence" value="ECO:0007669"/>
    <property type="project" value="UniProtKB-KW"/>
</dbReference>
<dbReference type="Pfam" id="PF01400">
    <property type="entry name" value="Astacin"/>
    <property type="match status" value="1"/>
</dbReference>
<feature type="binding site" evidence="1">
    <location>
        <position position="173"/>
    </location>
    <ligand>
        <name>Zn(2+)</name>
        <dbReference type="ChEBI" id="CHEBI:29105"/>
        <note>catalytic</note>
    </ligand>
</feature>
<dbReference type="PANTHER" id="PTHR10127">
    <property type="entry name" value="DISCOIDIN, CUB, EGF, LAMININ , AND ZINC METALLOPROTEASE DOMAIN CONTAINING"/>
    <property type="match status" value="1"/>
</dbReference>
<dbReference type="PROSITE" id="PS51864">
    <property type="entry name" value="ASTACIN"/>
    <property type="match status" value="1"/>
</dbReference>
<dbReference type="SUPFAM" id="SSF55486">
    <property type="entry name" value="Metalloproteases ('zincins'), catalytic domain"/>
    <property type="match status" value="1"/>
</dbReference>
<dbReference type="InterPro" id="IPR001506">
    <property type="entry name" value="Peptidase_M12A"/>
</dbReference>
<dbReference type="PRINTS" id="PR00480">
    <property type="entry name" value="ASTACIN"/>
</dbReference>
<feature type="binding site" evidence="1">
    <location>
        <position position="163"/>
    </location>
    <ligand>
        <name>Zn(2+)</name>
        <dbReference type="ChEBI" id="CHEBI:29105"/>
        <note>catalytic</note>
    </ligand>
</feature>
<sequence length="263" mass="29898">MTPNVLCLLFLLMADGSLSAPAKNEDPVDKSDNILEVIPRPKAQFLPETFMLQGDVAVPKATSRNADSCYLKGCKWPKRGSYVRVPYYISTSYTQEERNVILGGLEIFELTTCIRFVPYSSNDRDFIYFKSEEGCWSFVGRQRGGQFISLDKDGCLEHGTVQHEVLHALGFHHEQVRSDRDRYVWIYPQNINPGAENNFKKEVTNNLGTPYDFTSVMHYGKYAFSKNGLPTIIAKSNPNFNWGGATKMSTYDIARVNTLYRCK</sequence>
<evidence type="ECO:0000313" key="4">
    <source>
        <dbReference type="Ensembl" id="ENSPFOP00000010464.1"/>
    </source>
</evidence>
<evidence type="ECO:0000256" key="2">
    <source>
        <dbReference type="RuleBase" id="RU361183"/>
    </source>
</evidence>
<dbReference type="MEROPS" id="M12.008"/>
<reference evidence="5" key="1">
    <citation type="submission" date="2013-10" db="EMBL/GenBank/DDBJ databases">
        <authorList>
            <person name="Schartl M."/>
            <person name="Warren W."/>
        </authorList>
    </citation>
    <scope>NUCLEOTIDE SEQUENCE [LARGE SCALE GENOMIC DNA]</scope>
    <source>
        <strain evidence="5">female</strain>
    </source>
</reference>
<evidence type="ECO:0000313" key="5">
    <source>
        <dbReference type="Proteomes" id="UP000028760"/>
    </source>
</evidence>
<reference evidence="4" key="3">
    <citation type="submission" date="2025-09" db="UniProtKB">
        <authorList>
            <consortium name="Ensembl"/>
        </authorList>
    </citation>
    <scope>IDENTIFICATION</scope>
</reference>
<feature type="chain" id="PRO_5005106531" description="Metalloendopeptidase" evidence="2">
    <location>
        <begin position="20"/>
        <end position="263"/>
    </location>
</feature>
<dbReference type="Proteomes" id="UP000028760">
    <property type="component" value="Unassembled WGS sequence"/>
</dbReference>
<dbReference type="PANTHER" id="PTHR10127:SF899">
    <property type="entry name" value="ASTACIN-LIKE METALLOENDOPEPTIDASE-RELATED"/>
    <property type="match status" value="1"/>
</dbReference>
<dbReference type="EMBL" id="AYCK01007549">
    <property type="status" value="NOT_ANNOTATED_CDS"/>
    <property type="molecule type" value="Genomic_DNA"/>
</dbReference>
<feature type="domain" description="Peptidase M12A" evidence="3">
    <location>
        <begin position="65"/>
        <end position="263"/>
    </location>
</feature>
<dbReference type="KEGG" id="pfor:103142667"/>
<dbReference type="OrthoDB" id="291007at2759"/>
<keyword evidence="5" id="KW-1185">Reference proteome</keyword>
<dbReference type="RefSeq" id="XP_007558887.1">
    <property type="nucleotide sequence ID" value="XM_007558825.2"/>
</dbReference>
<keyword evidence="1 2" id="KW-0479">Metal-binding</keyword>
<dbReference type="GeneID" id="103142667"/>
<evidence type="ECO:0000256" key="1">
    <source>
        <dbReference type="PROSITE-ProRule" id="PRU01211"/>
    </source>
</evidence>
<protein>
    <recommendedName>
        <fullName evidence="2">Metalloendopeptidase</fullName>
        <ecNumber evidence="2">3.4.24.-</ecNumber>
    </recommendedName>
</protein>